<evidence type="ECO:0000256" key="1">
    <source>
        <dbReference type="SAM" id="MobiDB-lite"/>
    </source>
</evidence>
<feature type="signal peptide" evidence="2">
    <location>
        <begin position="1"/>
        <end position="23"/>
    </location>
</feature>
<dbReference type="EMBL" id="JAQMTU010000025">
    <property type="protein sequence ID" value="MDB9485676.1"/>
    <property type="molecule type" value="Genomic_DNA"/>
</dbReference>
<dbReference type="Proteomes" id="UP001212123">
    <property type="component" value="Unassembled WGS sequence"/>
</dbReference>
<evidence type="ECO:0000256" key="2">
    <source>
        <dbReference type="SAM" id="SignalP"/>
    </source>
</evidence>
<accession>A0ABT5A162</accession>
<reference evidence="3 4" key="1">
    <citation type="submission" date="2023-01" db="EMBL/GenBank/DDBJ databases">
        <title>Genomes from the Australian National Cyanobacteria Reference Collection.</title>
        <authorList>
            <person name="Willis A."/>
            <person name="Lee E.M.F."/>
        </authorList>
    </citation>
    <scope>NUCLEOTIDE SEQUENCE [LARGE SCALE GENOMIC DNA]</scope>
    <source>
        <strain evidence="3 4">CS-537/01</strain>
    </source>
</reference>
<name>A0ABT5A162_9CYAN</name>
<organism evidence="3 4">
    <name type="scientific">Dolichospermum circinale CS-537/01</name>
    <dbReference type="NCBI Taxonomy" id="3021739"/>
    <lineage>
        <taxon>Bacteria</taxon>
        <taxon>Bacillati</taxon>
        <taxon>Cyanobacteriota</taxon>
        <taxon>Cyanophyceae</taxon>
        <taxon>Nostocales</taxon>
        <taxon>Aphanizomenonaceae</taxon>
        <taxon>Dolichospermum</taxon>
        <taxon>Dolichospermum circinale</taxon>
    </lineage>
</organism>
<protein>
    <submittedName>
        <fullName evidence="3">Uncharacterized protein</fullName>
    </submittedName>
</protein>
<proteinExistence type="predicted"/>
<comment type="caution">
    <text evidence="3">The sequence shown here is derived from an EMBL/GenBank/DDBJ whole genome shotgun (WGS) entry which is preliminary data.</text>
</comment>
<feature type="chain" id="PRO_5046547691" evidence="2">
    <location>
        <begin position="24"/>
        <end position="115"/>
    </location>
</feature>
<feature type="region of interest" description="Disordered" evidence="1">
    <location>
        <begin position="83"/>
        <end position="115"/>
    </location>
</feature>
<evidence type="ECO:0000313" key="3">
    <source>
        <dbReference type="EMBL" id="MDB9485676.1"/>
    </source>
</evidence>
<keyword evidence="2" id="KW-0732">Signal</keyword>
<sequence>MFRRVLCSLSLAASIVIVGSASSYGQTPNYRRLGQEALDNNPEVKKAGQDAWKKSGQFIESVGKSFGTAVGGTGVYCYGTQQAAPCPRSDSSDNEANSQPNNTRYPNPSRGRQRN</sequence>
<feature type="compositionally biased region" description="Polar residues" evidence="1">
    <location>
        <begin position="94"/>
        <end position="106"/>
    </location>
</feature>
<dbReference type="RefSeq" id="WP_271804851.1">
    <property type="nucleotide sequence ID" value="NZ_JAQMTU010000025.1"/>
</dbReference>
<gene>
    <name evidence="3" type="ORF">PN492_03800</name>
</gene>
<evidence type="ECO:0000313" key="4">
    <source>
        <dbReference type="Proteomes" id="UP001212123"/>
    </source>
</evidence>
<keyword evidence="4" id="KW-1185">Reference proteome</keyword>